<dbReference type="GO" id="GO:0004129">
    <property type="term" value="F:cytochrome-c oxidase activity"/>
    <property type="evidence" value="ECO:0007669"/>
    <property type="project" value="InterPro"/>
</dbReference>
<dbReference type="PANTHER" id="PTHR37692">
    <property type="entry name" value="HYPOTHETICAL MEMBRANE SPANNING PROTEIN"/>
    <property type="match status" value="1"/>
</dbReference>
<feature type="transmembrane region" description="Helical" evidence="1">
    <location>
        <begin position="163"/>
        <end position="182"/>
    </location>
</feature>
<sequence length="186" mass="19956">MALRARDHVPAVAGLLSAVALTIVFAAVSGAIPASFVPDPGSAVVSAFTHLNAVISVAAIVTIAAGWRAIRNGDVRRHRTLMGLSTALFATFLVCYLWRLILVGTAEFPGPEVYYRYVYLPFLAVHILLAIVCIPLVCYALVSALTRPIAAIPETAHRRVGRVAAPLWIVSFAMGIGVYLLLHHVF</sequence>
<feature type="transmembrane region" description="Helical" evidence="1">
    <location>
        <begin position="48"/>
        <end position="69"/>
    </location>
</feature>
<dbReference type="STRING" id="1267564.SAMN05192561_1299"/>
<feature type="transmembrane region" description="Helical" evidence="1">
    <location>
        <begin position="119"/>
        <end position="142"/>
    </location>
</feature>
<evidence type="ECO:0000313" key="2">
    <source>
        <dbReference type="EMBL" id="SEH67628.1"/>
    </source>
</evidence>
<proteinExistence type="predicted"/>
<dbReference type="Pfam" id="PF04238">
    <property type="entry name" value="DUF420"/>
    <property type="match status" value="1"/>
</dbReference>
<reference evidence="2 3" key="1">
    <citation type="submission" date="2016-10" db="EMBL/GenBank/DDBJ databases">
        <authorList>
            <person name="de Groot N.N."/>
        </authorList>
    </citation>
    <scope>NUCLEOTIDE SEQUENCE [LARGE SCALE GENOMIC DNA]</scope>
    <source>
        <strain evidence="2 3">IBRC-M10418</strain>
    </source>
</reference>
<gene>
    <name evidence="2" type="ORF">SAMN05192561_1299</name>
</gene>
<name>A0A1H6K3X2_9EURY</name>
<dbReference type="GO" id="GO:0022904">
    <property type="term" value="P:respiratory electron transport chain"/>
    <property type="evidence" value="ECO:0007669"/>
    <property type="project" value="InterPro"/>
</dbReference>
<keyword evidence="1" id="KW-1133">Transmembrane helix</keyword>
<dbReference type="RefSeq" id="WP_092818045.1">
    <property type="nucleotide sequence ID" value="NZ_FNWU01000029.1"/>
</dbReference>
<dbReference type="AlphaFoldDB" id="A0A1H6K3X2"/>
<evidence type="ECO:0000256" key="1">
    <source>
        <dbReference type="SAM" id="Phobius"/>
    </source>
</evidence>
<dbReference type="Gene3D" id="1.20.120.80">
    <property type="entry name" value="Cytochrome c oxidase, subunit III, four-helix bundle"/>
    <property type="match status" value="1"/>
</dbReference>
<feature type="transmembrane region" description="Helical" evidence="1">
    <location>
        <begin position="81"/>
        <end position="99"/>
    </location>
</feature>
<feature type="transmembrane region" description="Helical" evidence="1">
    <location>
        <begin position="12"/>
        <end position="36"/>
    </location>
</feature>
<dbReference type="InterPro" id="IPR007352">
    <property type="entry name" value="DUF420"/>
</dbReference>
<keyword evidence="3" id="KW-1185">Reference proteome</keyword>
<keyword evidence="1" id="KW-0472">Membrane</keyword>
<dbReference type="PANTHER" id="PTHR37692:SF1">
    <property type="entry name" value="DUF420 DOMAIN-CONTAINING PROTEIN"/>
    <property type="match status" value="1"/>
</dbReference>
<dbReference type="InterPro" id="IPR013833">
    <property type="entry name" value="Cyt_c_oxidase_su3_a-hlx"/>
</dbReference>
<accession>A0A1H6K3X2</accession>
<dbReference type="GO" id="GO:0016020">
    <property type="term" value="C:membrane"/>
    <property type="evidence" value="ECO:0007669"/>
    <property type="project" value="InterPro"/>
</dbReference>
<protein>
    <submittedName>
        <fullName evidence="2">Putative membrane protein</fullName>
    </submittedName>
</protein>
<evidence type="ECO:0000313" key="3">
    <source>
        <dbReference type="Proteomes" id="UP000199215"/>
    </source>
</evidence>
<keyword evidence="1" id="KW-0812">Transmembrane</keyword>
<organism evidence="2 3">
    <name type="scientific">Halopenitus malekzadehii</name>
    <dbReference type="NCBI Taxonomy" id="1267564"/>
    <lineage>
        <taxon>Archaea</taxon>
        <taxon>Methanobacteriati</taxon>
        <taxon>Methanobacteriota</taxon>
        <taxon>Stenosarchaea group</taxon>
        <taxon>Halobacteria</taxon>
        <taxon>Halobacteriales</taxon>
        <taxon>Haloferacaceae</taxon>
        <taxon>Halopenitus</taxon>
    </lineage>
</organism>
<dbReference type="OrthoDB" id="202206at2157"/>
<dbReference type="EMBL" id="FNWU01000029">
    <property type="protein sequence ID" value="SEH67628.1"/>
    <property type="molecule type" value="Genomic_DNA"/>
</dbReference>
<dbReference type="Proteomes" id="UP000199215">
    <property type="component" value="Unassembled WGS sequence"/>
</dbReference>